<evidence type="ECO:0000256" key="7">
    <source>
        <dbReference type="RuleBase" id="RU003346"/>
    </source>
</evidence>
<name>A0A1B8GLP0_9PEZI</name>
<feature type="transmembrane region" description="Helical" evidence="8">
    <location>
        <begin position="333"/>
        <end position="351"/>
    </location>
</feature>
<feature type="transmembrane region" description="Helical" evidence="8">
    <location>
        <begin position="389"/>
        <end position="408"/>
    </location>
</feature>
<dbReference type="RefSeq" id="XP_059319712.1">
    <property type="nucleotide sequence ID" value="XM_059463600.1"/>
</dbReference>
<evidence type="ECO:0000313" key="11">
    <source>
        <dbReference type="Proteomes" id="UP000091956"/>
    </source>
</evidence>
<evidence type="ECO:0000256" key="8">
    <source>
        <dbReference type="SAM" id="Phobius"/>
    </source>
</evidence>
<dbReference type="PROSITE" id="PS50850">
    <property type="entry name" value="MFS"/>
    <property type="match status" value="1"/>
</dbReference>
<dbReference type="SUPFAM" id="SSF103473">
    <property type="entry name" value="MFS general substrate transporter"/>
    <property type="match status" value="1"/>
</dbReference>
<keyword evidence="3 7" id="KW-0813">Transport</keyword>
<evidence type="ECO:0000256" key="5">
    <source>
        <dbReference type="ARBA" id="ARBA00022989"/>
    </source>
</evidence>
<dbReference type="PANTHER" id="PTHR48022:SF3">
    <property type="entry name" value="HEXOSE TRANSPORTER PROTEIN (AFU_ORTHOLOGUE AFUA_8G04480)-RELATED"/>
    <property type="match status" value="1"/>
</dbReference>
<feature type="transmembrane region" description="Helical" evidence="8">
    <location>
        <begin position="75"/>
        <end position="98"/>
    </location>
</feature>
<feature type="domain" description="Major facilitator superfamily (MFS) profile" evidence="9">
    <location>
        <begin position="42"/>
        <end position="481"/>
    </location>
</feature>
<feature type="transmembrane region" description="Helical" evidence="8">
    <location>
        <begin position="456"/>
        <end position="477"/>
    </location>
</feature>
<sequence length="516" mass="57438">MGILSKEQNESEIAAGSTLVAALPPNPKPWYRTRHLLRLNVTLLVLLVSAASVGFDGSMMNGLQTLPQWRGYFGHPNGALLGAMNAVYPVGKVCGLLPVTWISDHYGRKAPILAGFILLLIGTVIQTASQNLAMFIVSRFWIGVSTVFLSQPCPILVTELAYPTHRAKVTALYNTFYYVGAIIAAWSTYGTFRLDSSWSWRIPSALQGALPLIQISFFWLVPESPRWLVAKKRIEEARKVLTKHHAGGDVTSLLVEFELKEIEESISFEEVVVSESSYMDLIRTPANRKRTFIAFVVGFGAQWNGGGVISYYLTLVLNTIGITSVASQALINGLLQIFNWFASVLAGALMVDRLGRRTLFLWSVGGMLVSYIIWTALSSYFSRTLDQNSGNAVVAFIFIYYFFYDIAWNPLLQAYTVEIFPYSLRGRGLTVTLGSTYVGLIVGQFINPVAMKAIGWHYYIVFCCLLGILFAIVWFMFPETKGHSLEEIAQIFDGKRPDATDELKYAKSTEARIESI</sequence>
<evidence type="ECO:0000256" key="4">
    <source>
        <dbReference type="ARBA" id="ARBA00022692"/>
    </source>
</evidence>
<gene>
    <name evidence="10" type="ORF">VE01_04225</name>
</gene>
<dbReference type="FunFam" id="1.20.1250.20:FF:000117">
    <property type="entry name" value="MFS hexose transporter"/>
    <property type="match status" value="1"/>
</dbReference>
<proteinExistence type="inferred from homology"/>
<dbReference type="NCBIfam" id="TIGR00879">
    <property type="entry name" value="SP"/>
    <property type="match status" value="1"/>
</dbReference>
<dbReference type="PANTHER" id="PTHR48022">
    <property type="entry name" value="PLASTIDIC GLUCOSE TRANSPORTER 4"/>
    <property type="match status" value="1"/>
</dbReference>
<feature type="transmembrane region" description="Helical" evidence="8">
    <location>
        <begin position="204"/>
        <end position="222"/>
    </location>
</feature>
<evidence type="ECO:0000256" key="6">
    <source>
        <dbReference type="ARBA" id="ARBA00023136"/>
    </source>
</evidence>
<comment type="similarity">
    <text evidence="2 7">Belongs to the major facilitator superfamily. Sugar transporter (TC 2.A.1.1) family.</text>
</comment>
<evidence type="ECO:0000313" key="10">
    <source>
        <dbReference type="EMBL" id="OBT96755.2"/>
    </source>
</evidence>
<dbReference type="Pfam" id="PF00083">
    <property type="entry name" value="Sugar_tr"/>
    <property type="match status" value="1"/>
</dbReference>
<evidence type="ECO:0000256" key="3">
    <source>
        <dbReference type="ARBA" id="ARBA00022448"/>
    </source>
</evidence>
<dbReference type="InterPro" id="IPR020846">
    <property type="entry name" value="MFS_dom"/>
</dbReference>
<evidence type="ECO:0000256" key="1">
    <source>
        <dbReference type="ARBA" id="ARBA00004141"/>
    </source>
</evidence>
<evidence type="ECO:0000259" key="9">
    <source>
        <dbReference type="PROSITE" id="PS50850"/>
    </source>
</evidence>
<comment type="subcellular location">
    <subcellularLocation>
        <location evidence="1">Membrane</location>
        <topology evidence="1">Multi-pass membrane protein</topology>
    </subcellularLocation>
</comment>
<dbReference type="PROSITE" id="PS00216">
    <property type="entry name" value="SUGAR_TRANSPORT_1"/>
    <property type="match status" value="1"/>
</dbReference>
<dbReference type="GO" id="GO:0005351">
    <property type="term" value="F:carbohydrate:proton symporter activity"/>
    <property type="evidence" value="ECO:0007669"/>
    <property type="project" value="TreeGrafter"/>
</dbReference>
<reference evidence="10 11" key="1">
    <citation type="submission" date="2016-03" db="EMBL/GenBank/DDBJ databases">
        <title>Comparative genomics of Pseudogymnoascus destructans, the fungus causing white-nose syndrome of bats.</title>
        <authorList>
            <person name="Palmer J.M."/>
            <person name="Drees K.P."/>
            <person name="Foster J.T."/>
            <person name="Lindner D.L."/>
        </authorList>
    </citation>
    <scope>NUCLEOTIDE SEQUENCE [LARGE SCALE GENOMIC DNA]</scope>
    <source>
        <strain evidence="10 11">UAMH 10579</strain>
    </source>
</reference>
<dbReference type="AlphaFoldDB" id="A0A1B8GLP0"/>
<keyword evidence="4 8" id="KW-0812">Transmembrane</keyword>
<dbReference type="InterPro" id="IPR050360">
    <property type="entry name" value="MFS_Sugar_Transporters"/>
</dbReference>
<feature type="transmembrane region" description="Helical" evidence="8">
    <location>
        <begin position="292"/>
        <end position="313"/>
    </location>
</feature>
<dbReference type="Proteomes" id="UP000091956">
    <property type="component" value="Unassembled WGS sequence"/>
</dbReference>
<keyword evidence="5 8" id="KW-1133">Transmembrane helix</keyword>
<protein>
    <recommendedName>
        <fullName evidence="9">Major facilitator superfamily (MFS) profile domain-containing protein</fullName>
    </recommendedName>
</protein>
<dbReference type="InterPro" id="IPR036259">
    <property type="entry name" value="MFS_trans_sf"/>
</dbReference>
<accession>A0A1B8GLP0</accession>
<feature type="transmembrane region" description="Helical" evidence="8">
    <location>
        <begin position="36"/>
        <end position="55"/>
    </location>
</feature>
<feature type="transmembrane region" description="Helical" evidence="8">
    <location>
        <begin position="140"/>
        <end position="162"/>
    </location>
</feature>
<keyword evidence="11" id="KW-1185">Reference proteome</keyword>
<keyword evidence="6 8" id="KW-0472">Membrane</keyword>
<dbReference type="GO" id="GO:0016020">
    <property type="term" value="C:membrane"/>
    <property type="evidence" value="ECO:0007669"/>
    <property type="project" value="UniProtKB-SubCell"/>
</dbReference>
<organism evidence="10 11">
    <name type="scientific">Pseudogymnoascus verrucosus</name>
    <dbReference type="NCBI Taxonomy" id="342668"/>
    <lineage>
        <taxon>Eukaryota</taxon>
        <taxon>Fungi</taxon>
        <taxon>Dikarya</taxon>
        <taxon>Ascomycota</taxon>
        <taxon>Pezizomycotina</taxon>
        <taxon>Leotiomycetes</taxon>
        <taxon>Thelebolales</taxon>
        <taxon>Thelebolaceae</taxon>
        <taxon>Pseudogymnoascus</taxon>
    </lineage>
</organism>
<evidence type="ECO:0000256" key="2">
    <source>
        <dbReference type="ARBA" id="ARBA00010992"/>
    </source>
</evidence>
<feature type="transmembrane region" description="Helical" evidence="8">
    <location>
        <begin position="110"/>
        <end position="128"/>
    </location>
</feature>
<dbReference type="InterPro" id="IPR005829">
    <property type="entry name" value="Sugar_transporter_CS"/>
</dbReference>
<dbReference type="EMBL" id="KV460226">
    <property type="protein sequence ID" value="OBT96755.2"/>
    <property type="molecule type" value="Genomic_DNA"/>
</dbReference>
<dbReference type="GeneID" id="28837611"/>
<dbReference type="InterPro" id="IPR005828">
    <property type="entry name" value="MFS_sugar_transport-like"/>
</dbReference>
<feature type="transmembrane region" description="Helical" evidence="8">
    <location>
        <begin position="174"/>
        <end position="192"/>
    </location>
</feature>
<feature type="transmembrane region" description="Helical" evidence="8">
    <location>
        <begin position="358"/>
        <end position="377"/>
    </location>
</feature>
<dbReference type="Gene3D" id="1.20.1250.20">
    <property type="entry name" value="MFS general substrate transporter like domains"/>
    <property type="match status" value="1"/>
</dbReference>
<dbReference type="InterPro" id="IPR003663">
    <property type="entry name" value="Sugar/inositol_transpt"/>
</dbReference>
<feature type="transmembrane region" description="Helical" evidence="8">
    <location>
        <begin position="429"/>
        <end position="450"/>
    </location>
</feature>
<reference evidence="11" key="2">
    <citation type="journal article" date="2018" name="Nat. Commun.">
        <title>Extreme sensitivity to ultraviolet light in the fungal pathogen causing white-nose syndrome of bats.</title>
        <authorList>
            <person name="Palmer J.M."/>
            <person name="Drees K.P."/>
            <person name="Foster J.T."/>
            <person name="Lindner D.L."/>
        </authorList>
    </citation>
    <scope>NUCLEOTIDE SEQUENCE [LARGE SCALE GENOMIC DNA]</scope>
    <source>
        <strain evidence="11">UAMH 10579</strain>
    </source>
</reference>